<protein>
    <submittedName>
        <fullName evidence="5">Heat-shock protein</fullName>
    </submittedName>
</protein>
<dbReference type="GO" id="GO:0045892">
    <property type="term" value="P:negative regulation of DNA-templated transcription"/>
    <property type="evidence" value="ECO:0007669"/>
    <property type="project" value="TreeGrafter"/>
</dbReference>
<dbReference type="RefSeq" id="WP_105908991.1">
    <property type="nucleotide sequence ID" value="NZ_NXGJ01000004.1"/>
</dbReference>
<keyword evidence="2" id="KW-0805">Transcription regulation</keyword>
<dbReference type="PANTHER" id="PTHR34824:SF1">
    <property type="entry name" value="HEAT-INDUCIBLE TRANSCRIPTION REPRESSOR HRCA"/>
    <property type="match status" value="1"/>
</dbReference>
<gene>
    <name evidence="5" type="ORF">CJ669_05105</name>
</gene>
<keyword evidence="3" id="KW-0346">Stress response</keyword>
<dbReference type="AlphaFoldDB" id="A0A2S9SNJ2"/>
<evidence type="ECO:0000256" key="1">
    <source>
        <dbReference type="ARBA" id="ARBA00022491"/>
    </source>
</evidence>
<keyword evidence="1" id="KW-0678">Repressor</keyword>
<organism evidence="5 6">
    <name type="scientific">Aliarcobacter cryaerophilus</name>
    <dbReference type="NCBI Taxonomy" id="28198"/>
    <lineage>
        <taxon>Bacteria</taxon>
        <taxon>Pseudomonadati</taxon>
        <taxon>Campylobacterota</taxon>
        <taxon>Epsilonproteobacteria</taxon>
        <taxon>Campylobacterales</taxon>
        <taxon>Arcobacteraceae</taxon>
        <taxon>Aliarcobacter</taxon>
    </lineage>
</organism>
<accession>A0A2S9SNJ2</accession>
<evidence type="ECO:0000256" key="3">
    <source>
        <dbReference type="ARBA" id="ARBA00023016"/>
    </source>
</evidence>
<dbReference type="InterPro" id="IPR036390">
    <property type="entry name" value="WH_DNA-bd_sf"/>
</dbReference>
<keyword evidence="4" id="KW-0804">Transcription</keyword>
<dbReference type="EMBL" id="NXGJ01000004">
    <property type="protein sequence ID" value="PRM88130.1"/>
    <property type="molecule type" value="Genomic_DNA"/>
</dbReference>
<dbReference type="SUPFAM" id="SSF46785">
    <property type="entry name" value="Winged helix' DNA-binding domain"/>
    <property type="match status" value="1"/>
</dbReference>
<dbReference type="InterPro" id="IPR002571">
    <property type="entry name" value="HrcA"/>
</dbReference>
<evidence type="ECO:0000313" key="6">
    <source>
        <dbReference type="Proteomes" id="UP000239065"/>
    </source>
</evidence>
<dbReference type="InterPro" id="IPR036388">
    <property type="entry name" value="WH-like_DNA-bd_sf"/>
</dbReference>
<proteinExistence type="predicted"/>
<dbReference type="PANTHER" id="PTHR34824">
    <property type="entry name" value="HEAT-INDUCIBLE TRANSCRIPTION REPRESSOR HRCA"/>
    <property type="match status" value="1"/>
</dbReference>
<evidence type="ECO:0000313" key="5">
    <source>
        <dbReference type="EMBL" id="PRM88130.1"/>
    </source>
</evidence>
<dbReference type="Proteomes" id="UP000239065">
    <property type="component" value="Unassembled WGS sequence"/>
</dbReference>
<name>A0A2S9SNJ2_9BACT</name>
<evidence type="ECO:0000256" key="2">
    <source>
        <dbReference type="ARBA" id="ARBA00023015"/>
    </source>
</evidence>
<sequence>MIDKKEFLLQSIIKAYIEHLEPIGSKELKSMYELDYSPATIRGYFKKLGDEGFLAQEHISSGRTPTNEALKQYWIGKLNFSISGVNIKAIEFLANKIGVTVFLKKEKSDILQNIINVENRYIILEFTTFVVNIKFNPALYKFLSDFLQSSLKDILKISKDVGAYELYSSINYTLQSSDFDIFNYKEFLSLALNFDFDEFTINKFLKGTILDELKEGLYFDGFLPQNYIGICKFCKINNEDYKMFVVGELSKDYEYFFEQIINF</sequence>
<dbReference type="GO" id="GO:0003677">
    <property type="term" value="F:DNA binding"/>
    <property type="evidence" value="ECO:0007669"/>
    <property type="project" value="InterPro"/>
</dbReference>
<evidence type="ECO:0000256" key="4">
    <source>
        <dbReference type="ARBA" id="ARBA00023163"/>
    </source>
</evidence>
<dbReference type="Gene3D" id="1.10.10.10">
    <property type="entry name" value="Winged helix-like DNA-binding domain superfamily/Winged helix DNA-binding domain"/>
    <property type="match status" value="1"/>
</dbReference>
<comment type="caution">
    <text evidence="5">The sequence shown here is derived from an EMBL/GenBank/DDBJ whole genome shotgun (WGS) entry which is preliminary data.</text>
</comment>
<reference evidence="5 6" key="1">
    <citation type="submission" date="2017-09" db="EMBL/GenBank/DDBJ databases">
        <title>Reassesment of A. cryaerophilus.</title>
        <authorList>
            <person name="Perez-Cataluna A."/>
            <person name="Collado L."/>
            <person name="Salgado O."/>
            <person name="Lefinanco V."/>
            <person name="Figueras M.J."/>
        </authorList>
    </citation>
    <scope>NUCLEOTIDE SEQUENCE [LARGE SCALE GENOMIC DNA]</scope>
    <source>
        <strain evidence="5 6">LMG 9861</strain>
    </source>
</reference>